<keyword evidence="3" id="KW-1185">Reference proteome</keyword>
<dbReference type="Pfam" id="PF01906">
    <property type="entry name" value="YbjQ_1"/>
    <property type="match status" value="1"/>
</dbReference>
<protein>
    <submittedName>
        <fullName evidence="2">Putative DUF74 family protein</fullName>
    </submittedName>
</protein>
<dbReference type="InterPro" id="IPR035439">
    <property type="entry name" value="UPF0145_dom_sf"/>
</dbReference>
<dbReference type="HAMAP" id="MF_00338">
    <property type="entry name" value="UPF0145"/>
    <property type="match status" value="1"/>
</dbReference>
<dbReference type="PANTHER" id="PTHR34068:SF2">
    <property type="entry name" value="UPF0145 PROTEIN SCO3412"/>
    <property type="match status" value="1"/>
</dbReference>
<accession>A0A2A9M8U7</accession>
<reference evidence="2 3" key="1">
    <citation type="submission" date="2017-09" db="EMBL/GenBank/DDBJ databases">
        <title>Genome sequencing of Besnoitia besnoiti strain Bb-Ger1.</title>
        <authorList>
            <person name="Schares G."/>
            <person name="Venepally P."/>
            <person name="Lorenzi H.A."/>
        </authorList>
    </citation>
    <scope>NUCLEOTIDE SEQUENCE [LARGE SCALE GENOMIC DNA]</scope>
    <source>
        <strain evidence="2 3">Bb-Ger1</strain>
    </source>
</reference>
<comment type="caution">
    <text evidence="2">The sequence shown here is derived from an EMBL/GenBank/DDBJ whole genome shotgun (WGS) entry which is preliminary data.</text>
</comment>
<dbReference type="InterPro" id="IPR002765">
    <property type="entry name" value="UPF0145_YbjQ-like"/>
</dbReference>
<evidence type="ECO:0000256" key="1">
    <source>
        <dbReference type="ARBA" id="ARBA00010751"/>
    </source>
</evidence>
<sequence length="323" mass="34051">MALSRNASYIGKKARSLIRDIVPRIPKVRHSWPSSCFSAAAAAGGLASFHDGGISPSSIGESAPSAPLSTGVVYPSVTATASCTSMFLGFFRPAGGISAGGPVAADAGSFAVNRRLTAPRGTAFYECQREQRNLSLPLLLPQHCLTGVDAGYTYSQRGFSSYADFSKQLRGKYTAKQQEGRREKNGASHATQAEERVLEGMQENGAALPKTASGEPILVSTTPTVPGYSIKEYKGLVQGCSVRSRDVLRMAKVVLMVQFGGEMGDLTALISRVKAEAVNRMRDEAVALGANAVVGVRIVSSGTHQRVAVEFSAYGTAVVVKEV</sequence>
<name>A0A2A9M8U7_BESBE</name>
<dbReference type="VEuPathDB" id="ToxoDB:BESB_016440"/>
<dbReference type="EMBL" id="NWUJ01000011">
    <property type="protein sequence ID" value="PFH32326.1"/>
    <property type="molecule type" value="Genomic_DNA"/>
</dbReference>
<comment type="similarity">
    <text evidence="1">Belongs to the UPF0145 family.</text>
</comment>
<evidence type="ECO:0000313" key="2">
    <source>
        <dbReference type="EMBL" id="PFH32326.1"/>
    </source>
</evidence>
<dbReference type="AlphaFoldDB" id="A0A2A9M8U7"/>
<gene>
    <name evidence="2" type="ORF">BESB_016440</name>
</gene>
<proteinExistence type="inferred from homology"/>
<dbReference type="GeneID" id="40306705"/>
<dbReference type="RefSeq" id="XP_029216335.1">
    <property type="nucleotide sequence ID" value="XM_029360359.1"/>
</dbReference>
<dbReference type="Gene3D" id="3.30.110.70">
    <property type="entry name" value="Hypothetical protein apc22750. Chain B"/>
    <property type="match status" value="1"/>
</dbReference>
<dbReference type="OrthoDB" id="354784at2759"/>
<organism evidence="2 3">
    <name type="scientific">Besnoitia besnoiti</name>
    <name type="common">Apicomplexan protozoan</name>
    <dbReference type="NCBI Taxonomy" id="94643"/>
    <lineage>
        <taxon>Eukaryota</taxon>
        <taxon>Sar</taxon>
        <taxon>Alveolata</taxon>
        <taxon>Apicomplexa</taxon>
        <taxon>Conoidasida</taxon>
        <taxon>Coccidia</taxon>
        <taxon>Eucoccidiorida</taxon>
        <taxon>Eimeriorina</taxon>
        <taxon>Sarcocystidae</taxon>
        <taxon>Besnoitia</taxon>
    </lineage>
</organism>
<dbReference type="SUPFAM" id="SSF117782">
    <property type="entry name" value="YbjQ-like"/>
    <property type="match status" value="1"/>
</dbReference>
<dbReference type="Proteomes" id="UP000224006">
    <property type="component" value="Chromosome X"/>
</dbReference>
<dbReference type="PANTHER" id="PTHR34068">
    <property type="entry name" value="UPF0145 PROTEIN YBJQ"/>
    <property type="match status" value="1"/>
</dbReference>
<dbReference type="KEGG" id="bbes:BESB_016440"/>
<evidence type="ECO:0000313" key="3">
    <source>
        <dbReference type="Proteomes" id="UP000224006"/>
    </source>
</evidence>